<feature type="binding site" evidence="16">
    <location>
        <position position="170"/>
    </location>
    <ligand>
        <name>NADP(+)</name>
        <dbReference type="ChEBI" id="CHEBI:58349"/>
    </ligand>
</feature>
<evidence type="ECO:0000256" key="7">
    <source>
        <dbReference type="ARBA" id="ARBA00022723"/>
    </source>
</evidence>
<dbReference type="Gene3D" id="3.40.140.10">
    <property type="entry name" value="Cytidine Deaminase, domain 2"/>
    <property type="match status" value="1"/>
</dbReference>
<dbReference type="EMBL" id="CP001631">
    <property type="protein sequence ID" value="ACU54601.1"/>
    <property type="molecule type" value="Genomic_DNA"/>
</dbReference>
<dbReference type="STRING" id="525909.Afer_1685"/>
<dbReference type="PROSITE" id="PS51747">
    <property type="entry name" value="CYT_DCMP_DEAMINASES_2"/>
    <property type="match status" value="1"/>
</dbReference>
<feature type="binding site" evidence="16">
    <location>
        <position position="154"/>
    </location>
    <ligand>
        <name>NADP(+)</name>
        <dbReference type="ChEBI" id="CHEBI:58349"/>
    </ligand>
</feature>
<gene>
    <name evidence="19" type="ordered locus">Afer_1685</name>
</gene>
<dbReference type="InterPro" id="IPR002734">
    <property type="entry name" value="RibDG_C"/>
</dbReference>
<dbReference type="InterPro" id="IPR016192">
    <property type="entry name" value="APOBEC/CMP_deaminase_Zn-bd"/>
</dbReference>
<evidence type="ECO:0000256" key="14">
    <source>
        <dbReference type="PIRNR" id="PIRNR006769"/>
    </source>
</evidence>
<feature type="binding site" evidence="16">
    <location>
        <position position="200"/>
    </location>
    <ligand>
        <name>NADP(+)</name>
        <dbReference type="ChEBI" id="CHEBI:58349"/>
    </ligand>
</feature>
<dbReference type="SUPFAM" id="SSF53927">
    <property type="entry name" value="Cytidine deaminase-like"/>
    <property type="match status" value="1"/>
</dbReference>
<keyword evidence="7 14" id="KW-0479">Metal-binding</keyword>
<dbReference type="GO" id="GO:0008270">
    <property type="term" value="F:zinc ion binding"/>
    <property type="evidence" value="ECO:0007669"/>
    <property type="project" value="InterPro"/>
</dbReference>
<dbReference type="UniPathway" id="UPA00275">
    <property type="reaction ID" value="UER00401"/>
</dbReference>
<keyword evidence="14" id="KW-0378">Hydrolase</keyword>
<evidence type="ECO:0000256" key="16">
    <source>
        <dbReference type="PIRSR" id="PIRSR006769-2"/>
    </source>
</evidence>
<evidence type="ECO:0000256" key="13">
    <source>
        <dbReference type="ARBA" id="ARBA00049886"/>
    </source>
</evidence>
<dbReference type="HOGENOM" id="CLU_036590_1_2_11"/>
<dbReference type="PANTHER" id="PTHR38011:SF7">
    <property type="entry name" value="2,5-DIAMINO-6-RIBOSYLAMINO-4(3H)-PYRIMIDINONE 5'-PHOSPHATE REDUCTASE"/>
    <property type="match status" value="1"/>
</dbReference>
<dbReference type="SUPFAM" id="SSF53597">
    <property type="entry name" value="Dihydrofolate reductase-like"/>
    <property type="match status" value="1"/>
</dbReference>
<dbReference type="NCBIfam" id="TIGR00326">
    <property type="entry name" value="eubact_ribD"/>
    <property type="match status" value="1"/>
</dbReference>
<dbReference type="PANTHER" id="PTHR38011">
    <property type="entry name" value="DIHYDROFOLATE REDUCTASE FAMILY PROTEIN (AFU_ORTHOLOGUE AFUA_8G06820)"/>
    <property type="match status" value="1"/>
</dbReference>
<dbReference type="eggNOG" id="COG1985">
    <property type="taxonomic scope" value="Bacteria"/>
</dbReference>
<evidence type="ECO:0000256" key="15">
    <source>
        <dbReference type="PIRSR" id="PIRSR006769-1"/>
    </source>
</evidence>
<feature type="binding site" evidence="16">
    <location>
        <position position="207"/>
    </location>
    <ligand>
        <name>substrate</name>
    </ligand>
</feature>
<evidence type="ECO:0000256" key="17">
    <source>
        <dbReference type="PIRSR" id="PIRSR006769-3"/>
    </source>
</evidence>
<feature type="binding site" evidence="16">
    <location>
        <position position="196"/>
    </location>
    <ligand>
        <name>NADP(+)</name>
        <dbReference type="ChEBI" id="CHEBI:58349"/>
    </ligand>
</feature>
<dbReference type="KEGG" id="afo:Afer_1685"/>
<organism evidence="19 20">
    <name type="scientific">Acidimicrobium ferrooxidans (strain DSM 10331 / JCM 15462 / NBRC 103882 / ICP)</name>
    <dbReference type="NCBI Taxonomy" id="525909"/>
    <lineage>
        <taxon>Bacteria</taxon>
        <taxon>Bacillati</taxon>
        <taxon>Actinomycetota</taxon>
        <taxon>Acidimicrobiia</taxon>
        <taxon>Acidimicrobiales</taxon>
        <taxon>Acidimicrobiaceae</taxon>
        <taxon>Acidimicrobium</taxon>
    </lineage>
</organism>
<sequence length="350" mass="37171">MIAPLERARRLARRSRAVAPPNPWVGAVIERDGVVVGVGRTAHPGGPHAEVAALAAAGALARGAQMSVTLEPCAHHGRTPPCVDAIIEAGVARVEVGLIDPDPRVRGRGIQALQAAGVEVRLAPRAMRARLADDLAPYLSHRLRGRPFVVGKIACSLDGAVADRWGQSKWITQEAARELGHRLRAEVDAIIVGRGTFERDRPQLTARPGGRLARRQPVRVVASRRPLDVPEGFVVASESPGALLAAGAARGWVEVLVEGGPTLLGAYLAEGLVDELLVAIAPILLGDEHARHAVDLGEGRLLEDAIRGAWRAHRRVGEDLVAWVRLPAATALEDAYWGLESQVLGAIGCR</sequence>
<dbReference type="RefSeq" id="WP_015799080.1">
    <property type="nucleotide sequence ID" value="NC_013124.1"/>
</dbReference>
<evidence type="ECO:0000256" key="11">
    <source>
        <dbReference type="ARBA" id="ARBA00023268"/>
    </source>
</evidence>
<evidence type="ECO:0000259" key="18">
    <source>
        <dbReference type="PROSITE" id="PS51747"/>
    </source>
</evidence>
<comment type="function">
    <text evidence="1 14">Converts 2,5-diamino-6-(ribosylamino)-4(3h)-pyrimidinone 5'-phosphate into 5-amino-6-(ribosylamino)-2,4(1h,3h)-pyrimidinedione 5'-phosphate.</text>
</comment>
<feature type="binding site" evidence="17">
    <location>
        <position position="73"/>
    </location>
    <ligand>
        <name>Zn(2+)</name>
        <dbReference type="ChEBI" id="CHEBI:29105"/>
        <note>catalytic</note>
    </ligand>
</feature>
<comment type="catalytic activity">
    <reaction evidence="12 14">
        <text>5-amino-6-(5-phospho-D-ribitylamino)uracil + NADP(+) = 5-amino-6-(5-phospho-D-ribosylamino)uracil + NADPH + H(+)</text>
        <dbReference type="Rhea" id="RHEA:17845"/>
        <dbReference type="ChEBI" id="CHEBI:15378"/>
        <dbReference type="ChEBI" id="CHEBI:57783"/>
        <dbReference type="ChEBI" id="CHEBI:58349"/>
        <dbReference type="ChEBI" id="CHEBI:58421"/>
        <dbReference type="ChEBI" id="CHEBI:58453"/>
        <dbReference type="EC" id="1.1.1.193"/>
    </reaction>
</comment>
<keyword evidence="9 14" id="KW-0521">NADP</keyword>
<dbReference type="Pfam" id="PF00383">
    <property type="entry name" value="dCMP_cyt_deam_1"/>
    <property type="match status" value="1"/>
</dbReference>
<keyword evidence="20" id="KW-1185">Reference proteome</keyword>
<comment type="similarity">
    <text evidence="5 14">In the C-terminal section; belongs to the HTP reductase family.</text>
</comment>
<comment type="pathway">
    <text evidence="2 14">Cofactor biosynthesis; riboflavin biosynthesis; 5-amino-6-(D-ribitylamino)uracil from GTP: step 2/4.</text>
</comment>
<dbReference type="InterPro" id="IPR016193">
    <property type="entry name" value="Cytidine_deaminase-like"/>
</dbReference>
<comment type="catalytic activity">
    <reaction evidence="13 14">
        <text>2,5-diamino-6-hydroxy-4-(5-phosphoribosylamino)-pyrimidine + H2O + H(+) = 5-amino-6-(5-phospho-D-ribosylamino)uracil + NH4(+)</text>
        <dbReference type="Rhea" id="RHEA:21868"/>
        <dbReference type="ChEBI" id="CHEBI:15377"/>
        <dbReference type="ChEBI" id="CHEBI:15378"/>
        <dbReference type="ChEBI" id="CHEBI:28938"/>
        <dbReference type="ChEBI" id="CHEBI:58453"/>
        <dbReference type="ChEBI" id="CHEBI:58614"/>
        <dbReference type="EC" id="3.5.4.26"/>
    </reaction>
</comment>
<evidence type="ECO:0000256" key="5">
    <source>
        <dbReference type="ARBA" id="ARBA00007417"/>
    </source>
</evidence>
<dbReference type="InterPro" id="IPR024072">
    <property type="entry name" value="DHFR-like_dom_sf"/>
</dbReference>
<dbReference type="InterPro" id="IPR004794">
    <property type="entry name" value="Eubact_RibD"/>
</dbReference>
<evidence type="ECO:0000256" key="6">
    <source>
        <dbReference type="ARBA" id="ARBA00022619"/>
    </source>
</evidence>
<evidence type="ECO:0000256" key="8">
    <source>
        <dbReference type="ARBA" id="ARBA00022833"/>
    </source>
</evidence>
<evidence type="ECO:0000313" key="20">
    <source>
        <dbReference type="Proteomes" id="UP000000771"/>
    </source>
</evidence>
<dbReference type="AlphaFoldDB" id="C7M0U3"/>
<dbReference type="GO" id="GO:0009231">
    <property type="term" value="P:riboflavin biosynthetic process"/>
    <property type="evidence" value="ECO:0007669"/>
    <property type="project" value="UniProtKB-UniPathway"/>
</dbReference>
<dbReference type="GO" id="GO:0008703">
    <property type="term" value="F:5-amino-6-(5-phosphoribosylamino)uracil reductase activity"/>
    <property type="evidence" value="ECO:0007669"/>
    <property type="project" value="UniProtKB-EC"/>
</dbReference>
<comment type="similarity">
    <text evidence="4 14">In the N-terminal section; belongs to the cytidine and deoxycytidylate deaminase family.</text>
</comment>
<comment type="cofactor">
    <cofactor evidence="14 17">
        <name>Zn(2+)</name>
        <dbReference type="ChEBI" id="CHEBI:29105"/>
    </cofactor>
    <text evidence="14 17">Binds 1 zinc ion.</text>
</comment>
<feature type="binding site" evidence="16">
    <location>
        <position position="258"/>
    </location>
    <ligand>
        <name>substrate</name>
    </ligand>
</feature>
<dbReference type="Pfam" id="PF01872">
    <property type="entry name" value="RibD_C"/>
    <property type="match status" value="1"/>
</dbReference>
<feature type="active site" description="Proton donor" evidence="15">
    <location>
        <position position="50"/>
    </location>
</feature>
<feature type="binding site" evidence="17">
    <location>
        <position position="48"/>
    </location>
    <ligand>
        <name>Zn(2+)</name>
        <dbReference type="ChEBI" id="CHEBI:29105"/>
        <note>catalytic</note>
    </ligand>
</feature>
<keyword evidence="11" id="KW-0511">Multifunctional enzyme</keyword>
<feature type="domain" description="CMP/dCMP-type deaminase" evidence="18">
    <location>
        <begin position="1"/>
        <end position="121"/>
    </location>
</feature>
<dbReference type="EC" id="3.5.4.26" evidence="14"/>
<evidence type="ECO:0000256" key="9">
    <source>
        <dbReference type="ARBA" id="ARBA00022857"/>
    </source>
</evidence>
<evidence type="ECO:0000313" key="19">
    <source>
        <dbReference type="EMBL" id="ACU54601.1"/>
    </source>
</evidence>
<evidence type="ECO:0000256" key="1">
    <source>
        <dbReference type="ARBA" id="ARBA00002151"/>
    </source>
</evidence>
<dbReference type="PROSITE" id="PS00903">
    <property type="entry name" value="CYT_DCMP_DEAMINASES_1"/>
    <property type="match status" value="1"/>
</dbReference>
<dbReference type="EC" id="1.1.1.193" evidence="14"/>
<dbReference type="InterPro" id="IPR050765">
    <property type="entry name" value="Riboflavin_Biosynth_HTPR"/>
</dbReference>
<protein>
    <recommendedName>
        <fullName evidence="14">Riboflavin biosynthesis protein RibD</fullName>
    </recommendedName>
    <domain>
        <recommendedName>
            <fullName evidence="14">Diaminohydroxyphosphoribosylaminopyrimidine deaminase</fullName>
            <shortName evidence="14">DRAP deaminase</shortName>
            <ecNumber evidence="14">3.5.4.26</ecNumber>
        </recommendedName>
        <alternativeName>
            <fullName evidence="14">Riboflavin-specific deaminase</fullName>
        </alternativeName>
    </domain>
    <domain>
        <recommendedName>
            <fullName evidence="14">5-amino-6-(5-phosphoribosylamino)uracil reductase</fullName>
            <ecNumber evidence="14">1.1.1.193</ecNumber>
        </recommendedName>
        <alternativeName>
            <fullName evidence="14">HTP reductase</fullName>
        </alternativeName>
    </domain>
</protein>
<dbReference type="PIRSF" id="PIRSF006769">
    <property type="entry name" value="RibD"/>
    <property type="match status" value="1"/>
</dbReference>
<evidence type="ECO:0000256" key="2">
    <source>
        <dbReference type="ARBA" id="ARBA00004882"/>
    </source>
</evidence>
<proteinExistence type="inferred from homology"/>
<dbReference type="eggNOG" id="COG0117">
    <property type="taxonomic scope" value="Bacteria"/>
</dbReference>
<keyword evidence="6 14" id="KW-0686">Riboflavin biosynthesis</keyword>
<keyword evidence="8 14" id="KW-0862">Zinc</keyword>
<dbReference type="Proteomes" id="UP000000771">
    <property type="component" value="Chromosome"/>
</dbReference>
<evidence type="ECO:0000256" key="3">
    <source>
        <dbReference type="ARBA" id="ARBA00004910"/>
    </source>
</evidence>
<reference evidence="19 20" key="1">
    <citation type="journal article" date="2009" name="Stand. Genomic Sci.">
        <title>Complete genome sequence of Acidimicrobium ferrooxidans type strain (ICP).</title>
        <authorList>
            <person name="Clum A."/>
            <person name="Nolan M."/>
            <person name="Lang E."/>
            <person name="Glavina Del Rio T."/>
            <person name="Tice H."/>
            <person name="Copeland A."/>
            <person name="Cheng J.F."/>
            <person name="Lucas S."/>
            <person name="Chen F."/>
            <person name="Bruce D."/>
            <person name="Goodwin L."/>
            <person name="Pitluck S."/>
            <person name="Ivanova N."/>
            <person name="Mavrommatis K."/>
            <person name="Mikhailova N."/>
            <person name="Pati A."/>
            <person name="Chen A."/>
            <person name="Palaniappan K."/>
            <person name="Goker M."/>
            <person name="Spring S."/>
            <person name="Land M."/>
            <person name="Hauser L."/>
            <person name="Chang Y.J."/>
            <person name="Jeffries C.C."/>
            <person name="Chain P."/>
            <person name="Bristow J."/>
            <person name="Eisen J.A."/>
            <person name="Markowitz V."/>
            <person name="Hugenholtz P."/>
            <person name="Kyrpides N.C."/>
            <person name="Klenk H.P."/>
            <person name="Lapidus A."/>
        </authorList>
    </citation>
    <scope>NUCLEOTIDE SEQUENCE [LARGE SCALE GENOMIC DNA]</scope>
    <source>
        <strain evidence="20">DSM 10331 / JCM 15462 / NBRC 103882 / ICP</strain>
    </source>
</reference>
<feature type="binding site" evidence="16">
    <location>
        <position position="204"/>
    </location>
    <ligand>
        <name>substrate</name>
    </ligand>
</feature>
<comment type="pathway">
    <text evidence="3 14">Cofactor biosynthesis; riboflavin biosynthesis; 5-amino-6-(D-ribitylamino)uracil from GTP: step 3/4.</text>
</comment>
<evidence type="ECO:0000256" key="12">
    <source>
        <dbReference type="ARBA" id="ARBA00049861"/>
    </source>
</evidence>
<evidence type="ECO:0000256" key="4">
    <source>
        <dbReference type="ARBA" id="ARBA00005259"/>
    </source>
</evidence>
<keyword evidence="10 14" id="KW-0560">Oxidoreductase</keyword>
<feature type="binding site" evidence="16">
    <location>
        <begin position="260"/>
        <end position="266"/>
    </location>
    <ligand>
        <name>NADP(+)</name>
        <dbReference type="ChEBI" id="CHEBI:58349"/>
    </ligand>
</feature>
<feature type="binding site" evidence="16">
    <location>
        <position position="184"/>
    </location>
    <ligand>
        <name>substrate</name>
    </ligand>
</feature>
<dbReference type="Gene3D" id="3.40.430.10">
    <property type="entry name" value="Dihydrofolate Reductase, subunit A"/>
    <property type="match status" value="2"/>
</dbReference>
<dbReference type="GO" id="GO:0008835">
    <property type="term" value="F:diaminohydroxyphosphoribosylaminopyrimidine deaminase activity"/>
    <property type="evidence" value="ECO:0007669"/>
    <property type="project" value="UniProtKB-EC"/>
</dbReference>
<accession>C7M0U3</accession>
<dbReference type="OrthoDB" id="9800865at2"/>
<name>C7M0U3_ACIFD</name>
<feature type="binding site" evidence="17">
    <location>
        <position position="82"/>
    </location>
    <ligand>
        <name>Zn(2+)</name>
        <dbReference type="ChEBI" id="CHEBI:29105"/>
        <note>catalytic</note>
    </ligand>
</feature>
<dbReference type="InterPro" id="IPR002125">
    <property type="entry name" value="CMP_dCMP_dom"/>
</dbReference>
<feature type="binding site" evidence="16">
    <location>
        <position position="168"/>
    </location>
    <ligand>
        <name>substrate</name>
    </ligand>
</feature>
<evidence type="ECO:0000256" key="10">
    <source>
        <dbReference type="ARBA" id="ARBA00023002"/>
    </source>
</evidence>